<evidence type="ECO:0000313" key="2">
    <source>
        <dbReference type="Proteomes" id="UP000266723"/>
    </source>
</evidence>
<evidence type="ECO:0000313" key="1">
    <source>
        <dbReference type="EMBL" id="KAF3527636.1"/>
    </source>
</evidence>
<dbReference type="Proteomes" id="UP000266723">
    <property type="component" value="Unassembled WGS sequence"/>
</dbReference>
<sequence length="55" mass="6434">MLHQVERIPRSKWGGGRHIRGDHFVCGYETMEKLVAGREEVVVMGLAAKRRRRSW</sequence>
<gene>
    <name evidence="1" type="ORF">DY000_02039566</name>
</gene>
<dbReference type="EMBL" id="QGKV02001507">
    <property type="protein sequence ID" value="KAF3527636.1"/>
    <property type="molecule type" value="Genomic_DNA"/>
</dbReference>
<accession>A0ABQ7B624</accession>
<protein>
    <submittedName>
        <fullName evidence="1">Uncharacterized protein</fullName>
    </submittedName>
</protein>
<comment type="caution">
    <text evidence="1">The sequence shown here is derived from an EMBL/GenBank/DDBJ whole genome shotgun (WGS) entry which is preliminary data.</text>
</comment>
<proteinExistence type="predicted"/>
<organism evidence="1 2">
    <name type="scientific">Brassica cretica</name>
    <name type="common">Mustard</name>
    <dbReference type="NCBI Taxonomy" id="69181"/>
    <lineage>
        <taxon>Eukaryota</taxon>
        <taxon>Viridiplantae</taxon>
        <taxon>Streptophyta</taxon>
        <taxon>Embryophyta</taxon>
        <taxon>Tracheophyta</taxon>
        <taxon>Spermatophyta</taxon>
        <taxon>Magnoliopsida</taxon>
        <taxon>eudicotyledons</taxon>
        <taxon>Gunneridae</taxon>
        <taxon>Pentapetalae</taxon>
        <taxon>rosids</taxon>
        <taxon>malvids</taxon>
        <taxon>Brassicales</taxon>
        <taxon>Brassicaceae</taxon>
        <taxon>Brassiceae</taxon>
        <taxon>Brassica</taxon>
    </lineage>
</organism>
<name>A0ABQ7B624_BRACR</name>
<keyword evidence="2" id="KW-1185">Reference proteome</keyword>
<reference evidence="1 2" key="1">
    <citation type="journal article" date="2020" name="BMC Genomics">
        <title>Intraspecific diversification of the crop wild relative Brassica cretica Lam. using demographic model selection.</title>
        <authorList>
            <person name="Kioukis A."/>
            <person name="Michalopoulou V.A."/>
            <person name="Briers L."/>
            <person name="Pirintsos S."/>
            <person name="Studholme D.J."/>
            <person name="Pavlidis P."/>
            <person name="Sarris P.F."/>
        </authorList>
    </citation>
    <scope>NUCLEOTIDE SEQUENCE [LARGE SCALE GENOMIC DNA]</scope>
    <source>
        <strain evidence="2">cv. PFS-1207/04</strain>
    </source>
</reference>